<dbReference type="EMBL" id="WTKP01000001">
    <property type="protein sequence ID" value="MWJ27001.1"/>
    <property type="molecule type" value="Genomic_DNA"/>
</dbReference>
<reference evidence="4 5" key="1">
    <citation type="submission" date="2019-12" db="EMBL/GenBank/DDBJ databases">
        <title>Halomonas rutogse sp. nov. isolated from two lakes on Tibetan Plateau.</title>
        <authorList>
            <person name="Gao P."/>
        </authorList>
    </citation>
    <scope>NUCLEOTIDE SEQUENCE [LARGE SCALE GENOMIC DNA]</scope>
    <source>
        <strain evidence="4 5">ZH2S</strain>
    </source>
</reference>
<name>A0A7X3KQ67_9GAMM</name>
<accession>A0A7X3KQ67</accession>
<protein>
    <submittedName>
        <fullName evidence="4">Outer membrane beta-barrel protein</fullName>
    </submittedName>
</protein>
<dbReference type="InterPro" id="IPR011250">
    <property type="entry name" value="OMP/PagP_B-barrel"/>
</dbReference>
<keyword evidence="5" id="KW-1185">Reference proteome</keyword>
<dbReference type="Pfam" id="PF13505">
    <property type="entry name" value="OMP_b-brl"/>
    <property type="match status" value="1"/>
</dbReference>
<dbReference type="Gene3D" id="2.40.160.20">
    <property type="match status" value="1"/>
</dbReference>
<dbReference type="RefSeq" id="WP_160417191.1">
    <property type="nucleotide sequence ID" value="NZ_WTKP01000001.1"/>
</dbReference>
<evidence type="ECO:0000256" key="1">
    <source>
        <dbReference type="ARBA" id="ARBA00022729"/>
    </source>
</evidence>
<sequence>MKKKIYALMLLGMISSPAFGEAAGTSYAGLQYAKINYENDYHNVETEPSAVIGRVGHFANNYFAIEVRAGMGLDDDDVKWNGYKTGETVELDYLYGVYGVGHLPLTDMLSVYALIGYTGAEATAELYSMSESDTDSDFSYGLGGQVQFNPVTSGTIEYVSYLDKSEFEVTALSAGLNFKF</sequence>
<keyword evidence="1 2" id="KW-0732">Signal</keyword>
<feature type="chain" id="PRO_5030685624" evidence="2">
    <location>
        <begin position="21"/>
        <end position="180"/>
    </location>
</feature>
<comment type="caution">
    <text evidence="4">The sequence shown here is derived from an EMBL/GenBank/DDBJ whole genome shotgun (WGS) entry which is preliminary data.</text>
</comment>
<organism evidence="4 5">
    <name type="scientific">Vreelandella zhuhanensis</name>
    <dbReference type="NCBI Taxonomy" id="2684210"/>
    <lineage>
        <taxon>Bacteria</taxon>
        <taxon>Pseudomonadati</taxon>
        <taxon>Pseudomonadota</taxon>
        <taxon>Gammaproteobacteria</taxon>
        <taxon>Oceanospirillales</taxon>
        <taxon>Halomonadaceae</taxon>
        <taxon>Vreelandella</taxon>
    </lineage>
</organism>
<dbReference type="InterPro" id="IPR027385">
    <property type="entry name" value="Beta-barrel_OMP"/>
</dbReference>
<dbReference type="SUPFAM" id="SSF56925">
    <property type="entry name" value="OMPA-like"/>
    <property type="match status" value="1"/>
</dbReference>
<proteinExistence type="predicted"/>
<evidence type="ECO:0000259" key="3">
    <source>
        <dbReference type="Pfam" id="PF13505"/>
    </source>
</evidence>
<dbReference type="AlphaFoldDB" id="A0A7X3KQ67"/>
<dbReference type="Proteomes" id="UP000437638">
    <property type="component" value="Unassembled WGS sequence"/>
</dbReference>
<evidence type="ECO:0000256" key="2">
    <source>
        <dbReference type="SAM" id="SignalP"/>
    </source>
</evidence>
<evidence type="ECO:0000313" key="5">
    <source>
        <dbReference type="Proteomes" id="UP000437638"/>
    </source>
</evidence>
<feature type="domain" description="Outer membrane protein beta-barrel" evidence="3">
    <location>
        <begin position="7"/>
        <end position="180"/>
    </location>
</feature>
<evidence type="ECO:0000313" key="4">
    <source>
        <dbReference type="EMBL" id="MWJ27001.1"/>
    </source>
</evidence>
<gene>
    <name evidence="4" type="ORF">GPM19_02065</name>
</gene>
<feature type="signal peptide" evidence="2">
    <location>
        <begin position="1"/>
        <end position="20"/>
    </location>
</feature>